<reference evidence="4" key="1">
    <citation type="submission" date="2021-02" db="EMBL/GenBank/DDBJ databases">
        <authorList>
            <person name="Nowell W R."/>
        </authorList>
    </citation>
    <scope>NUCLEOTIDE SEQUENCE</scope>
</reference>
<feature type="repeat" description="TPR" evidence="3">
    <location>
        <begin position="533"/>
        <end position="566"/>
    </location>
</feature>
<proteinExistence type="predicted"/>
<dbReference type="PANTHER" id="PTHR45641">
    <property type="entry name" value="TETRATRICOPEPTIDE REPEAT PROTEIN (AFU_ORTHOLOGUE AFUA_6G03870)"/>
    <property type="match status" value="1"/>
</dbReference>
<evidence type="ECO:0000313" key="5">
    <source>
        <dbReference type="EMBL" id="CAF4513068.1"/>
    </source>
</evidence>
<evidence type="ECO:0000313" key="6">
    <source>
        <dbReference type="Proteomes" id="UP000663865"/>
    </source>
</evidence>
<dbReference type="InterPro" id="IPR011990">
    <property type="entry name" value="TPR-like_helical_dom_sf"/>
</dbReference>
<dbReference type="InterPro" id="IPR019734">
    <property type="entry name" value="TPR_rpt"/>
</dbReference>
<dbReference type="PROSITE" id="PS50293">
    <property type="entry name" value="TPR_REGION"/>
    <property type="match status" value="1"/>
</dbReference>
<keyword evidence="2 3" id="KW-0802">TPR repeat</keyword>
<evidence type="ECO:0000256" key="3">
    <source>
        <dbReference type="PROSITE-ProRule" id="PRU00339"/>
    </source>
</evidence>
<evidence type="ECO:0000313" key="4">
    <source>
        <dbReference type="EMBL" id="CAF3353329.1"/>
    </source>
</evidence>
<dbReference type="EMBL" id="CAJOBS010000168">
    <property type="protein sequence ID" value="CAF4513068.1"/>
    <property type="molecule type" value="Genomic_DNA"/>
</dbReference>
<dbReference type="PROSITE" id="PS51996">
    <property type="entry name" value="TR_MART"/>
    <property type="match status" value="1"/>
</dbReference>
<evidence type="ECO:0000256" key="2">
    <source>
        <dbReference type="ARBA" id="ARBA00022803"/>
    </source>
</evidence>
<gene>
    <name evidence="4" type="ORF">KIK155_LOCUS3806</name>
    <name evidence="5" type="ORF">TOA249_LOCUS4413</name>
</gene>
<evidence type="ECO:0000256" key="1">
    <source>
        <dbReference type="ARBA" id="ARBA00022737"/>
    </source>
</evidence>
<dbReference type="EMBL" id="CAJNYV010000272">
    <property type="protein sequence ID" value="CAF3353329.1"/>
    <property type="molecule type" value="Genomic_DNA"/>
</dbReference>
<dbReference type="AlphaFoldDB" id="A0A817WAZ4"/>
<dbReference type="Pfam" id="PF13181">
    <property type="entry name" value="TPR_8"/>
    <property type="match status" value="1"/>
</dbReference>
<sequence length="675" mass="77603">MAYPTFQTYSTTQNLETYSIYWLDAVVNNEGNMITQKKLRGIINQLLTFVDTEEFLERVRLIEKGDLTILIVSGQLGRIVVPEMQNLEQVCSIYIYCGNKKVHLGWSQPYSKVKAVCDDPDELINTIRIDQKRRCRIEEPIAMDILDRTSTDLNGEFLHYRLLIDALIRMKPNEQDQKELIELLGKEYEGNEYELKLVNEFGKGYESSRAIWWYTRESFVYRLLNKALRIRNIEVIFLMRNIIGDIYKKLLANQCSKRVTVYRGQIMSSDEIKQFQKSVGSIISLNSFLSTSSKREVAQEFAVQSMESCSSCSGSVGVIFKIEADPSVTCDSKGDNRRPFAQIGGLSYYGGSEAEILFMVGSIFRLEDISEDKSVGDMKIWMIRITLCSDNENHLRELYDHMKSQENGREETNLKSLGLMMWKMGKFDLAEKYLLRHLRELPPNDPSLGAVYQCLGLVADSKGDYDRSLEWYKKSLEITTRTSPSDYINIGNTHNSVGEVHRKKGDYVQALKSFNQAVSLFKEADDENHPRMASFYGNIGNINAEEKKYSEALNFYEKTLAIQKKHLPDGHADLGSLYNNIGLVHYYLDHDDVALEYFEQSRTISLKALPSQHPDVADTYHNMGLVYERKGELEQALKLFKKSQTIYEVALPVHHSKLLDIRNIAKRVQNKIKSK</sequence>
<feature type="repeat" description="TPR" evidence="3">
    <location>
        <begin position="617"/>
        <end position="650"/>
    </location>
</feature>
<dbReference type="PROSITE" id="PS50005">
    <property type="entry name" value="TPR"/>
    <property type="match status" value="4"/>
</dbReference>
<keyword evidence="1" id="KW-0677">Repeat</keyword>
<feature type="repeat" description="TPR" evidence="3">
    <location>
        <begin position="491"/>
        <end position="524"/>
    </location>
</feature>
<name>A0A817WAZ4_9BILA</name>
<dbReference type="PANTHER" id="PTHR45641:SF19">
    <property type="entry name" value="NEPHROCYSTIN-3"/>
    <property type="match status" value="1"/>
</dbReference>
<feature type="repeat" description="TPR" evidence="3">
    <location>
        <begin position="449"/>
        <end position="482"/>
    </location>
</feature>
<comment type="caution">
    <text evidence="4">The sequence shown here is derived from an EMBL/GenBank/DDBJ whole genome shotgun (WGS) entry which is preliminary data.</text>
</comment>
<dbReference type="SUPFAM" id="SSF48452">
    <property type="entry name" value="TPR-like"/>
    <property type="match status" value="1"/>
</dbReference>
<dbReference type="Pfam" id="PF13424">
    <property type="entry name" value="TPR_12"/>
    <property type="match status" value="2"/>
</dbReference>
<dbReference type="SMART" id="SM00028">
    <property type="entry name" value="TPR"/>
    <property type="match status" value="6"/>
</dbReference>
<dbReference type="Proteomes" id="UP000663865">
    <property type="component" value="Unassembled WGS sequence"/>
</dbReference>
<organism evidence="4 6">
    <name type="scientific">Rotaria socialis</name>
    <dbReference type="NCBI Taxonomy" id="392032"/>
    <lineage>
        <taxon>Eukaryota</taxon>
        <taxon>Metazoa</taxon>
        <taxon>Spiralia</taxon>
        <taxon>Gnathifera</taxon>
        <taxon>Rotifera</taxon>
        <taxon>Eurotatoria</taxon>
        <taxon>Bdelloidea</taxon>
        <taxon>Philodinida</taxon>
        <taxon>Philodinidae</taxon>
        <taxon>Rotaria</taxon>
    </lineage>
</organism>
<dbReference type="Proteomes" id="UP000663838">
    <property type="component" value="Unassembled WGS sequence"/>
</dbReference>
<dbReference type="Gene3D" id="3.90.176.10">
    <property type="entry name" value="Toxin ADP-ribosyltransferase, Chain A, domain 1"/>
    <property type="match status" value="1"/>
</dbReference>
<accession>A0A817WAZ4</accession>
<dbReference type="SUPFAM" id="SSF56399">
    <property type="entry name" value="ADP-ribosylation"/>
    <property type="match status" value="1"/>
</dbReference>
<dbReference type="Gene3D" id="1.25.40.10">
    <property type="entry name" value="Tetratricopeptide repeat domain"/>
    <property type="match status" value="2"/>
</dbReference>
<protein>
    <submittedName>
        <fullName evidence="4">Uncharacterized protein</fullName>
    </submittedName>
</protein>